<gene>
    <name evidence="2" type="ORF">CQA62_02445</name>
</gene>
<dbReference type="EMBL" id="NXLU01000002">
    <property type="protein sequence ID" value="RDU69528.1"/>
    <property type="molecule type" value="Genomic_DNA"/>
</dbReference>
<name>A0A3D8IW88_9HELI</name>
<feature type="transmembrane region" description="Helical" evidence="1">
    <location>
        <begin position="210"/>
        <end position="229"/>
    </location>
</feature>
<keyword evidence="3" id="KW-1185">Reference proteome</keyword>
<feature type="transmembrane region" description="Helical" evidence="1">
    <location>
        <begin position="56"/>
        <end position="73"/>
    </location>
</feature>
<feature type="transmembrane region" description="Helical" evidence="1">
    <location>
        <begin position="180"/>
        <end position="198"/>
    </location>
</feature>
<keyword evidence="1" id="KW-0812">Transmembrane</keyword>
<protein>
    <submittedName>
        <fullName evidence="2">Uncharacterized protein</fullName>
    </submittedName>
</protein>
<dbReference type="RefSeq" id="WP_104724519.1">
    <property type="nucleotide sequence ID" value="NZ_FZNE01000003.1"/>
</dbReference>
<proteinExistence type="predicted"/>
<comment type="caution">
    <text evidence="2">The sequence shown here is derived from an EMBL/GenBank/DDBJ whole genome shotgun (WGS) entry which is preliminary data.</text>
</comment>
<dbReference type="Proteomes" id="UP000257067">
    <property type="component" value="Unassembled WGS sequence"/>
</dbReference>
<organism evidence="2 3">
    <name type="scientific">Helicobacter cholecystus</name>
    <dbReference type="NCBI Taxonomy" id="45498"/>
    <lineage>
        <taxon>Bacteria</taxon>
        <taxon>Pseudomonadati</taxon>
        <taxon>Campylobacterota</taxon>
        <taxon>Epsilonproteobacteria</taxon>
        <taxon>Campylobacterales</taxon>
        <taxon>Helicobacteraceae</taxon>
        <taxon>Helicobacter</taxon>
    </lineage>
</organism>
<reference evidence="2 3" key="1">
    <citation type="submission" date="2018-04" db="EMBL/GenBank/DDBJ databases">
        <title>Novel Campyloabacter and Helicobacter Species and Strains.</title>
        <authorList>
            <person name="Mannion A.J."/>
            <person name="Shen Z."/>
            <person name="Fox J.G."/>
        </authorList>
    </citation>
    <scope>NUCLEOTIDE SEQUENCE [LARGE SCALE GENOMIC DNA]</scope>
    <source>
        <strain evidence="2 3">ATCC 700242</strain>
    </source>
</reference>
<dbReference type="OrthoDB" id="5324644at2"/>
<feature type="transmembrane region" description="Helical" evidence="1">
    <location>
        <begin position="79"/>
        <end position="98"/>
    </location>
</feature>
<dbReference type="AlphaFoldDB" id="A0A3D8IW88"/>
<sequence length="237" mass="27386">MLNDLEILITKRHLLWVGLFLLLSYGISTLCVSFFGRENKNFSLFFKQTFFSVQSLLIAVCIPSLFFLSIFLYGYKEYAWFIFIFLGLFFTLALIDYLKLAVPDILNFALFFYVFVGLYYFNVLSYENFISSFALLGAFSLLRMFGGFVFNKEVMGEADLIVMGSIGALFPFIYGCYIIVTSAFLAMGYILILGAFYYRNKTISFSQIKIPFILFLFLGFIVGLFYWQFPIFGVLNV</sequence>
<feature type="transmembrane region" description="Helical" evidence="1">
    <location>
        <begin position="105"/>
        <end position="123"/>
    </location>
</feature>
<keyword evidence="1" id="KW-1133">Transmembrane helix</keyword>
<evidence type="ECO:0000313" key="3">
    <source>
        <dbReference type="Proteomes" id="UP000257067"/>
    </source>
</evidence>
<evidence type="ECO:0000313" key="2">
    <source>
        <dbReference type="EMBL" id="RDU69528.1"/>
    </source>
</evidence>
<feature type="transmembrane region" description="Helical" evidence="1">
    <location>
        <begin position="14"/>
        <end position="35"/>
    </location>
</feature>
<evidence type="ECO:0000256" key="1">
    <source>
        <dbReference type="SAM" id="Phobius"/>
    </source>
</evidence>
<keyword evidence="1" id="KW-0472">Membrane</keyword>
<feature type="transmembrane region" description="Helical" evidence="1">
    <location>
        <begin position="129"/>
        <end position="150"/>
    </location>
</feature>
<accession>A0A3D8IW88</accession>